<feature type="transmembrane region" description="Helical" evidence="6">
    <location>
        <begin position="61"/>
        <end position="79"/>
    </location>
</feature>
<organism evidence="8 9">
    <name type="scientific">Neisseria bacilliformis ATCC BAA-1200</name>
    <dbReference type="NCBI Taxonomy" id="888742"/>
    <lineage>
        <taxon>Bacteria</taxon>
        <taxon>Pseudomonadati</taxon>
        <taxon>Pseudomonadota</taxon>
        <taxon>Betaproteobacteria</taxon>
        <taxon>Neisseriales</taxon>
        <taxon>Neisseriaceae</taxon>
        <taxon>Neisseria</taxon>
    </lineage>
</organism>
<dbReference type="Pfam" id="PF00892">
    <property type="entry name" value="EamA"/>
    <property type="match status" value="2"/>
</dbReference>
<evidence type="ECO:0000256" key="5">
    <source>
        <dbReference type="ARBA" id="ARBA00023136"/>
    </source>
</evidence>
<comment type="subcellular location">
    <subcellularLocation>
        <location evidence="1">Cell membrane</location>
        <topology evidence="1">Multi-pass membrane protein</topology>
    </subcellularLocation>
</comment>
<dbReference type="PANTHER" id="PTHR42920:SF24">
    <property type="entry name" value="AROMATIC AMINO ACID EXPORTER YDDG"/>
    <property type="match status" value="1"/>
</dbReference>
<name>F2B9J2_9NEIS</name>
<dbReference type="AlphaFoldDB" id="F2B9J2"/>
<accession>F2B9J2</accession>
<evidence type="ECO:0000313" key="9">
    <source>
        <dbReference type="Proteomes" id="UP000004105"/>
    </source>
</evidence>
<feature type="transmembrane region" description="Helical" evidence="6">
    <location>
        <begin position="205"/>
        <end position="223"/>
    </location>
</feature>
<dbReference type="InterPro" id="IPR051258">
    <property type="entry name" value="Diverse_Substrate_Transporter"/>
</dbReference>
<dbReference type="InterPro" id="IPR037185">
    <property type="entry name" value="EmrE-like"/>
</dbReference>
<dbReference type="InterPro" id="IPR000620">
    <property type="entry name" value="EamA_dom"/>
</dbReference>
<evidence type="ECO:0000256" key="2">
    <source>
        <dbReference type="ARBA" id="ARBA00022475"/>
    </source>
</evidence>
<protein>
    <submittedName>
        <fullName evidence="8">DMT superfamily drug/metabolite transporter</fullName>
    </submittedName>
</protein>
<evidence type="ECO:0000313" key="8">
    <source>
        <dbReference type="EMBL" id="EGF11907.1"/>
    </source>
</evidence>
<feature type="domain" description="EamA" evidence="7">
    <location>
        <begin position="142"/>
        <end position="275"/>
    </location>
</feature>
<evidence type="ECO:0000256" key="4">
    <source>
        <dbReference type="ARBA" id="ARBA00022989"/>
    </source>
</evidence>
<reference evidence="8 9" key="1">
    <citation type="submission" date="2011-02" db="EMBL/GenBank/DDBJ databases">
        <authorList>
            <person name="Muzny D."/>
            <person name="Qin X."/>
            <person name="Deng J."/>
            <person name="Jiang H."/>
            <person name="Liu Y."/>
            <person name="Qu J."/>
            <person name="Song X.-Z."/>
            <person name="Zhang L."/>
            <person name="Thornton R."/>
            <person name="Coyle M."/>
            <person name="Francisco L."/>
            <person name="Jackson L."/>
            <person name="Javaid M."/>
            <person name="Korchina V."/>
            <person name="Kovar C."/>
            <person name="Mata R."/>
            <person name="Mathew T."/>
            <person name="Ngo R."/>
            <person name="Nguyen L."/>
            <person name="Nguyen N."/>
            <person name="Okwuonu G."/>
            <person name="Ongeri F."/>
            <person name="Pham C."/>
            <person name="Simmons D."/>
            <person name="Wilczek-Boney K."/>
            <person name="Hale W."/>
            <person name="Jakkamsetti A."/>
            <person name="Pham P."/>
            <person name="Ruth R."/>
            <person name="San Lucas F."/>
            <person name="Warren J."/>
            <person name="Zhang J."/>
            <person name="Zhao Z."/>
            <person name="Zhou C."/>
            <person name="Zhu D."/>
            <person name="Lee S."/>
            <person name="Bess C."/>
            <person name="Blankenburg K."/>
            <person name="Forbes L."/>
            <person name="Fu Q."/>
            <person name="Gubbala S."/>
            <person name="Hirani K."/>
            <person name="Jayaseelan J.C."/>
            <person name="Lara F."/>
            <person name="Munidasa M."/>
            <person name="Palculict T."/>
            <person name="Patil S."/>
            <person name="Pu L.-L."/>
            <person name="Saada N."/>
            <person name="Tang L."/>
            <person name="Weissenberger G."/>
            <person name="Zhu Y."/>
            <person name="Hemphill L."/>
            <person name="Shang Y."/>
            <person name="Youmans B."/>
            <person name="Ayvaz T."/>
            <person name="Ross M."/>
            <person name="Santibanez J."/>
            <person name="Aqrawi P."/>
            <person name="Gross S."/>
            <person name="Joshi V."/>
            <person name="Fowler G."/>
            <person name="Nazareth L."/>
            <person name="Reid J."/>
            <person name="Worley K."/>
            <person name="Petrosino J."/>
            <person name="Highlander S."/>
            <person name="Gibbs R."/>
        </authorList>
    </citation>
    <scope>NUCLEOTIDE SEQUENCE [LARGE SCALE GENOMIC DNA]</scope>
    <source>
        <strain evidence="8 9">ATCC BAA-1200</strain>
    </source>
</reference>
<evidence type="ECO:0000259" key="7">
    <source>
        <dbReference type="Pfam" id="PF00892"/>
    </source>
</evidence>
<feature type="transmembrane region" description="Helical" evidence="6">
    <location>
        <begin position="261"/>
        <end position="279"/>
    </location>
</feature>
<feature type="transmembrane region" description="Helical" evidence="6">
    <location>
        <begin position="139"/>
        <end position="158"/>
    </location>
</feature>
<evidence type="ECO:0000256" key="3">
    <source>
        <dbReference type="ARBA" id="ARBA00022692"/>
    </source>
</evidence>
<dbReference type="EMBL" id="AFAY01000006">
    <property type="protein sequence ID" value="EGF11907.1"/>
    <property type="molecule type" value="Genomic_DNA"/>
</dbReference>
<proteinExistence type="predicted"/>
<dbReference type="Gene3D" id="1.10.3730.20">
    <property type="match status" value="1"/>
</dbReference>
<dbReference type="Proteomes" id="UP000004105">
    <property type="component" value="Unassembled WGS sequence"/>
</dbReference>
<keyword evidence="9" id="KW-1185">Reference proteome</keyword>
<dbReference type="OrthoDB" id="9804865at2"/>
<keyword evidence="5 6" id="KW-0472">Membrane</keyword>
<feature type="transmembrane region" description="Helical" evidence="6">
    <location>
        <begin position="114"/>
        <end position="133"/>
    </location>
</feature>
<comment type="caution">
    <text evidence="8">The sequence shown here is derived from an EMBL/GenBank/DDBJ whole genome shotgun (WGS) entry which is preliminary data.</text>
</comment>
<keyword evidence="3 6" id="KW-0812">Transmembrane</keyword>
<feature type="transmembrane region" description="Helical" evidence="6">
    <location>
        <begin position="31"/>
        <end position="49"/>
    </location>
</feature>
<keyword evidence="2" id="KW-1003">Cell membrane</keyword>
<dbReference type="RefSeq" id="WP_007341361.1">
    <property type="nucleotide sequence ID" value="NZ_GL878494.1"/>
</dbReference>
<gene>
    <name evidence="8" type="ORF">HMPREF9123_0348</name>
</gene>
<dbReference type="HOGENOM" id="CLU_033863_4_1_4"/>
<sequence>MPYQIIALLVWSSTFIAAKYAETMADPAMTVQLRLVVAALIVLPVCRRHMGRIPRDKWKPLLWLSFCNYIGVLMLQFIGVKYTSAASAVTVIGLEPLLMVFIGHFFFHDKARWFHWLCGAAAFAGVALLILGGGAEGGVSLFGCFLVFCGGVVFCAITRPTQRLIAEIGAPAYTSVSLAAAAVLCVPFTLLLAESYAVRWNAQGVAAVLYLGVGCSWLAYLLWNKGMLTVPANMTGVLLSLEPVFGVLLAVLILGEHITPLSWLGILIVVAATFCAGALPQIMAKKRQAV</sequence>
<evidence type="ECO:0000256" key="1">
    <source>
        <dbReference type="ARBA" id="ARBA00004651"/>
    </source>
</evidence>
<keyword evidence="4 6" id="KW-1133">Transmembrane helix</keyword>
<feature type="domain" description="EamA" evidence="7">
    <location>
        <begin position="5"/>
        <end position="130"/>
    </location>
</feature>
<evidence type="ECO:0000256" key="6">
    <source>
        <dbReference type="SAM" id="Phobius"/>
    </source>
</evidence>
<dbReference type="SUPFAM" id="SSF103481">
    <property type="entry name" value="Multidrug resistance efflux transporter EmrE"/>
    <property type="match status" value="2"/>
</dbReference>
<dbReference type="GO" id="GO:0005886">
    <property type="term" value="C:plasma membrane"/>
    <property type="evidence" value="ECO:0007669"/>
    <property type="project" value="UniProtKB-SubCell"/>
</dbReference>
<feature type="transmembrane region" description="Helical" evidence="6">
    <location>
        <begin position="170"/>
        <end position="193"/>
    </location>
</feature>
<dbReference type="PANTHER" id="PTHR42920">
    <property type="entry name" value="OS03G0707200 PROTEIN-RELATED"/>
    <property type="match status" value="1"/>
</dbReference>
<feature type="transmembrane region" description="Helical" evidence="6">
    <location>
        <begin position="235"/>
        <end position="255"/>
    </location>
</feature>
<feature type="transmembrane region" description="Helical" evidence="6">
    <location>
        <begin position="85"/>
        <end position="107"/>
    </location>
</feature>